<dbReference type="Gene3D" id="3.40.50.10150">
    <property type="entry name" value="B12-dependent dehydatase associated subunit"/>
    <property type="match status" value="1"/>
</dbReference>
<dbReference type="AlphaFoldDB" id="A0A1G7M471"/>
<dbReference type="STRING" id="1123285.SAMN05660235_01999"/>
<protein>
    <submittedName>
        <fullName evidence="1">Dehydratase medium subunit</fullName>
    </submittedName>
</protein>
<gene>
    <name evidence="1" type="ORF">SAMN05660235_01999</name>
</gene>
<dbReference type="Pfam" id="PF02288">
    <property type="entry name" value="Dehydratase_MU"/>
    <property type="match status" value="1"/>
</dbReference>
<dbReference type="InterPro" id="IPR010254">
    <property type="entry name" value="B12-dep_deHydtase_bsu"/>
</dbReference>
<organism evidence="1 2">
    <name type="scientific">Sporolituus thermophilus DSM 23256</name>
    <dbReference type="NCBI Taxonomy" id="1123285"/>
    <lineage>
        <taxon>Bacteria</taxon>
        <taxon>Bacillati</taxon>
        <taxon>Bacillota</taxon>
        <taxon>Negativicutes</taxon>
        <taxon>Selenomonadales</taxon>
        <taxon>Sporomusaceae</taxon>
        <taxon>Sporolituus</taxon>
    </lineage>
</organism>
<name>A0A1G7M471_9FIRM</name>
<dbReference type="EMBL" id="FNBU01000015">
    <property type="protein sequence ID" value="SDF56426.1"/>
    <property type="molecule type" value="Genomic_DNA"/>
</dbReference>
<dbReference type="Proteomes" id="UP000243333">
    <property type="component" value="Unassembled WGS sequence"/>
</dbReference>
<evidence type="ECO:0000313" key="2">
    <source>
        <dbReference type="Proteomes" id="UP000243333"/>
    </source>
</evidence>
<dbReference type="RefSeq" id="WP_216093657.1">
    <property type="nucleotide sequence ID" value="NZ_FNBU01000015.1"/>
</dbReference>
<dbReference type="SUPFAM" id="SSF52968">
    <property type="entry name" value="B12-dependent dehydatase associated subunit"/>
    <property type="match status" value="1"/>
</dbReference>
<proteinExistence type="predicted"/>
<sequence>MTQAPVKPTVMVGYAPHPDDTAKLREVAAGLEEEGIPYTIKPVDEADTVAIAYAAACASPLGVGLGIREREMCIHYYRLPETKPLFLSTGGNGPAVWRWFGYNAARLVKGTPFKPQPDVQTAPSGVAEPDSAAELKDMIVRTIYKVLQEQITPPRP</sequence>
<dbReference type="InterPro" id="IPR003208">
    <property type="entry name" value="Dehydtase/Dehydtase_re"/>
</dbReference>
<accession>A0A1G7M471</accession>
<evidence type="ECO:0000313" key="1">
    <source>
        <dbReference type="EMBL" id="SDF56426.1"/>
    </source>
</evidence>
<keyword evidence="2" id="KW-1185">Reference proteome</keyword>
<reference evidence="2" key="1">
    <citation type="submission" date="2016-10" db="EMBL/GenBank/DDBJ databases">
        <authorList>
            <person name="Varghese N."/>
            <person name="Submissions S."/>
        </authorList>
    </citation>
    <scope>NUCLEOTIDE SEQUENCE [LARGE SCALE GENOMIC DNA]</scope>
    <source>
        <strain evidence="2">DSM 23256</strain>
    </source>
</reference>